<feature type="compositionally biased region" description="Basic and acidic residues" evidence="1">
    <location>
        <begin position="82"/>
        <end position="95"/>
    </location>
</feature>
<dbReference type="OrthoDB" id="5578025at2759"/>
<evidence type="ECO:0000313" key="3">
    <source>
        <dbReference type="Proteomes" id="UP001151518"/>
    </source>
</evidence>
<reference evidence="2" key="1">
    <citation type="submission" date="2022-07" db="EMBL/GenBank/DDBJ databases">
        <title>Phylogenomic reconstructions and comparative analyses of Kickxellomycotina fungi.</title>
        <authorList>
            <person name="Reynolds N.K."/>
            <person name="Stajich J.E."/>
            <person name="Barry K."/>
            <person name="Grigoriev I.V."/>
            <person name="Crous P."/>
            <person name="Smith M.E."/>
        </authorList>
    </citation>
    <scope>NUCLEOTIDE SEQUENCE</scope>
    <source>
        <strain evidence="2">NRRL 3115</strain>
    </source>
</reference>
<dbReference type="Proteomes" id="UP001151518">
    <property type="component" value="Unassembled WGS sequence"/>
</dbReference>
<sequence length="111" mass="12233">MAEPYYQQGSSRSSSPVDDERRPLLYGQPYRPPPAPLSSEDIAQRRRSLGIDSALTPDGVSFISTGSAYSPEYPTAESHSASSEHFKSTEQHGQHDQGNCWDDSCVSEYCC</sequence>
<organism evidence="2 3">
    <name type="scientific">Coemansia spiralis</name>
    <dbReference type="NCBI Taxonomy" id="417178"/>
    <lineage>
        <taxon>Eukaryota</taxon>
        <taxon>Fungi</taxon>
        <taxon>Fungi incertae sedis</taxon>
        <taxon>Zoopagomycota</taxon>
        <taxon>Kickxellomycotina</taxon>
        <taxon>Kickxellomycetes</taxon>
        <taxon>Kickxellales</taxon>
        <taxon>Kickxellaceae</taxon>
        <taxon>Coemansia</taxon>
    </lineage>
</organism>
<feature type="compositionally biased region" description="Polar residues" evidence="1">
    <location>
        <begin position="7"/>
        <end position="16"/>
    </location>
</feature>
<gene>
    <name evidence="2" type="ORF">GGI25_006371</name>
</gene>
<dbReference type="EMBL" id="JANBTW010000180">
    <property type="protein sequence ID" value="KAJ2668723.1"/>
    <property type="molecule type" value="Genomic_DNA"/>
</dbReference>
<dbReference type="AlphaFoldDB" id="A0A9W8G0I8"/>
<feature type="region of interest" description="Disordered" evidence="1">
    <location>
        <begin position="1"/>
        <end position="103"/>
    </location>
</feature>
<name>A0A9W8G0I8_9FUNG</name>
<comment type="caution">
    <text evidence="2">The sequence shown here is derived from an EMBL/GenBank/DDBJ whole genome shotgun (WGS) entry which is preliminary data.</text>
</comment>
<proteinExistence type="predicted"/>
<evidence type="ECO:0000256" key="1">
    <source>
        <dbReference type="SAM" id="MobiDB-lite"/>
    </source>
</evidence>
<evidence type="ECO:0000313" key="2">
    <source>
        <dbReference type="EMBL" id="KAJ2668723.1"/>
    </source>
</evidence>
<protein>
    <submittedName>
        <fullName evidence="2">Uncharacterized protein</fullName>
    </submittedName>
</protein>
<accession>A0A9W8G0I8</accession>